<dbReference type="AlphaFoldDB" id="A0A809R9G7"/>
<organism evidence="1 2">
    <name type="scientific">Candidatus Nitrosymbiomonas proteolyticus</name>
    <dbReference type="NCBI Taxonomy" id="2608984"/>
    <lineage>
        <taxon>Bacteria</taxon>
        <taxon>Bacillati</taxon>
        <taxon>Armatimonadota</taxon>
        <taxon>Armatimonadota incertae sedis</taxon>
        <taxon>Candidatus Nitrosymbiomonas</taxon>
    </lineage>
</organism>
<accession>A0A809R9G7</accession>
<proteinExistence type="predicted"/>
<evidence type="ECO:0000313" key="2">
    <source>
        <dbReference type="Proteomes" id="UP000662873"/>
    </source>
</evidence>
<name>A0A809R9G7_9BACT</name>
<keyword evidence="1" id="KW-0808">Transferase</keyword>
<protein>
    <submittedName>
        <fullName evidence="1">Homoserine kinase</fullName>
    </submittedName>
</protein>
<dbReference type="GO" id="GO:0016301">
    <property type="term" value="F:kinase activity"/>
    <property type="evidence" value="ECO:0007669"/>
    <property type="project" value="UniProtKB-KW"/>
</dbReference>
<dbReference type="EMBL" id="AP021858">
    <property type="protein sequence ID" value="BBO24213.1"/>
    <property type="molecule type" value="Genomic_DNA"/>
</dbReference>
<reference evidence="1" key="1">
    <citation type="journal article" name="DNA Res.">
        <title>The physiological potential of anammox bacteria as revealed by their core genome structure.</title>
        <authorList>
            <person name="Okubo T."/>
            <person name="Toyoda A."/>
            <person name="Fukuhara K."/>
            <person name="Uchiyama I."/>
            <person name="Harigaya Y."/>
            <person name="Kuroiwa M."/>
            <person name="Suzuki T."/>
            <person name="Murakami Y."/>
            <person name="Suwa Y."/>
            <person name="Takami H."/>
        </authorList>
    </citation>
    <scope>NUCLEOTIDE SEQUENCE</scope>
    <source>
        <strain evidence="1">317325-2</strain>
    </source>
</reference>
<dbReference type="Proteomes" id="UP000662873">
    <property type="component" value="Chromosome"/>
</dbReference>
<sequence length="383" mass="41927">MKCITLVGLDWLGEPGEGSILDPMPPTLEVVASRSAAFRLAPLRPECDLRPPLLGLAGFTHRLAEGPLRVAAFEAHTPPKSVPLCLDLLSLEDGGITTPPHVTPELGSKVIELAERLQTPKLRLIEGERAHHAALWLEGSLDLSLRTPDEAIERGLRPSLPEGDGEPMLRRFIDDSINLLGEQEFNLRRLDEGLAPVNLIWLWGQGFPPVIPNLALQRGTPCHVLSPALGLRGLSKMCGYTHGPTSGTNAGLSPPFGEWLKAHDSHPNTLIVDDSISSCRKAGRIEESRWIIREFDEAFLEPLLKMREDDPFRLTLLCPITLGSGEFGGLGLVYESHWSSRNVVPFSEEGMSEDRLPIQSLAESIERSLSCTPISATLFSHPS</sequence>
<gene>
    <name evidence="1" type="ORF">NPRO_18080</name>
</gene>
<evidence type="ECO:0000313" key="1">
    <source>
        <dbReference type="EMBL" id="BBO24213.1"/>
    </source>
</evidence>
<keyword evidence="1" id="KW-0418">Kinase</keyword>
<dbReference type="KEGG" id="npy:NPRO_18080"/>